<dbReference type="SMART" id="SM00812">
    <property type="entry name" value="Alpha_L_fucos"/>
    <property type="match status" value="1"/>
</dbReference>
<dbReference type="GO" id="GO:0016139">
    <property type="term" value="P:glycoside catabolic process"/>
    <property type="evidence" value="ECO:0007669"/>
    <property type="project" value="TreeGrafter"/>
</dbReference>
<evidence type="ECO:0000256" key="8">
    <source>
        <dbReference type="SAM" id="SignalP"/>
    </source>
</evidence>
<organism evidence="10 11">
    <name type="scientific">Pontiella sulfatireligans</name>
    <dbReference type="NCBI Taxonomy" id="2750658"/>
    <lineage>
        <taxon>Bacteria</taxon>
        <taxon>Pseudomonadati</taxon>
        <taxon>Kiritimatiellota</taxon>
        <taxon>Kiritimatiellia</taxon>
        <taxon>Kiritimatiellales</taxon>
        <taxon>Pontiellaceae</taxon>
        <taxon>Pontiella</taxon>
    </lineage>
</organism>
<dbReference type="Gene3D" id="2.60.40.1180">
    <property type="entry name" value="Golgi alpha-mannosidase II"/>
    <property type="match status" value="1"/>
</dbReference>
<gene>
    <name evidence="10" type="ORF">SCARR_00574</name>
</gene>
<dbReference type="RefSeq" id="WP_136059995.1">
    <property type="nucleotide sequence ID" value="NZ_CAAHFH010000001.1"/>
</dbReference>
<evidence type="ECO:0000256" key="3">
    <source>
        <dbReference type="ARBA" id="ARBA00012662"/>
    </source>
</evidence>
<feature type="region of interest" description="Disordered" evidence="7">
    <location>
        <begin position="62"/>
        <end position="81"/>
    </location>
</feature>
<keyword evidence="6" id="KW-0326">Glycosidase</keyword>
<evidence type="ECO:0000256" key="7">
    <source>
        <dbReference type="SAM" id="MobiDB-lite"/>
    </source>
</evidence>
<dbReference type="InterPro" id="IPR057739">
    <property type="entry name" value="Glyco_hydro_29_N"/>
</dbReference>
<evidence type="ECO:0000259" key="9">
    <source>
        <dbReference type="Pfam" id="PF01120"/>
    </source>
</evidence>
<feature type="signal peptide" evidence="8">
    <location>
        <begin position="1"/>
        <end position="21"/>
    </location>
</feature>
<dbReference type="Pfam" id="PF01120">
    <property type="entry name" value="Alpha_L_fucos"/>
    <property type="match status" value="1"/>
</dbReference>
<evidence type="ECO:0000256" key="1">
    <source>
        <dbReference type="ARBA" id="ARBA00004071"/>
    </source>
</evidence>
<feature type="domain" description="Glycoside hydrolase family 29 N-terminal" evidence="9">
    <location>
        <begin position="93"/>
        <end position="426"/>
    </location>
</feature>
<dbReference type="InterPro" id="IPR017853">
    <property type="entry name" value="GH"/>
</dbReference>
<evidence type="ECO:0000256" key="5">
    <source>
        <dbReference type="ARBA" id="ARBA00022801"/>
    </source>
</evidence>
<dbReference type="Proteomes" id="UP000346198">
    <property type="component" value="Unassembled WGS sequence"/>
</dbReference>
<name>A0A6C2UGH9_9BACT</name>
<dbReference type="GO" id="GO:0005764">
    <property type="term" value="C:lysosome"/>
    <property type="evidence" value="ECO:0007669"/>
    <property type="project" value="TreeGrafter"/>
</dbReference>
<evidence type="ECO:0000256" key="6">
    <source>
        <dbReference type="ARBA" id="ARBA00023295"/>
    </source>
</evidence>
<keyword evidence="5" id="KW-0378">Hydrolase</keyword>
<evidence type="ECO:0000256" key="2">
    <source>
        <dbReference type="ARBA" id="ARBA00007951"/>
    </source>
</evidence>
<dbReference type="PRINTS" id="PR00741">
    <property type="entry name" value="GLHYDRLASE29"/>
</dbReference>
<proteinExistence type="inferred from homology"/>
<sequence length="671" mass="75649">MKTIINIITASILLGTATAFAEGIDLEQYFAEKREYNKRIGREFDPKKYTKLFAKLDQNGDGLLTDEERNPASQTVKASYPQPEKDPAWFVESMKTRDQRLEWYKEAKFGMFVHWGVYSLLAGEWNGEVATGYSEHILRSHQIPLDTYAKDVAAKFNPVKFNADEWIKLCKAAGMKYFVITSKHHDGLAMWPSDVNEWDIADATPFERDPMAELRDACKKHGIHFGFYYSQAQDWSHPGGQRNTWDFPGNPTQKNPGWYEDPKFAEHIQRSEKYIKEKSIPQLLEIVERYQPDIIWFDTPSWVPLYQNQMVLKAMREVAPNIVVNSRIGYGLGDYASTCDQPDDIQPYQKKHDVWEGIPTTNLSYGYHAKDKSHKPVSFFIALLAKTAERGGNMLMNIGPMGNGLIAPEDVEILTGIGKWMDVNGESIYGTTHTPLPPQTFGHVSRKGNKLYLHVMRWPVDGKITLAGLKTPIAKAWLLADKQPLDFSSAGSNDWNIQGPGNAPDPINTVIVVETDGEPIGIENDETTLLVSNIQEQRLHAFESKVEGGLKWGQGSPRDNGVVGWNKGAMEDGQVEWSVRVEAPLELQLDLVYVAVEGQHGGRYTVSVDDQRFTANVETQPKPDSSKKVKYIPHTLGKVRLQPGIHSITVKGEEITGKELFMPSSILLQRL</sequence>
<keyword evidence="11" id="KW-1185">Reference proteome</keyword>
<evidence type="ECO:0000256" key="4">
    <source>
        <dbReference type="ARBA" id="ARBA00022729"/>
    </source>
</evidence>
<feature type="chain" id="PRO_5025384388" description="alpha-L-fucosidase" evidence="8">
    <location>
        <begin position="22"/>
        <end position="671"/>
    </location>
</feature>
<dbReference type="SUPFAM" id="SSF51445">
    <property type="entry name" value="(Trans)glycosidases"/>
    <property type="match status" value="1"/>
</dbReference>
<evidence type="ECO:0000313" key="11">
    <source>
        <dbReference type="Proteomes" id="UP000346198"/>
    </source>
</evidence>
<dbReference type="GO" id="GO:0006004">
    <property type="term" value="P:fucose metabolic process"/>
    <property type="evidence" value="ECO:0007669"/>
    <property type="project" value="InterPro"/>
</dbReference>
<dbReference type="InterPro" id="IPR000933">
    <property type="entry name" value="Glyco_hydro_29"/>
</dbReference>
<protein>
    <recommendedName>
        <fullName evidence="3">alpha-L-fucosidase</fullName>
        <ecNumber evidence="3">3.2.1.51</ecNumber>
    </recommendedName>
</protein>
<dbReference type="InterPro" id="IPR013780">
    <property type="entry name" value="Glyco_hydro_b"/>
</dbReference>
<dbReference type="AlphaFoldDB" id="A0A6C2UGH9"/>
<dbReference type="EMBL" id="CAAHFH010000001">
    <property type="protein sequence ID" value="VGO18521.1"/>
    <property type="molecule type" value="Genomic_DNA"/>
</dbReference>
<dbReference type="Gene3D" id="3.20.20.80">
    <property type="entry name" value="Glycosidases"/>
    <property type="match status" value="1"/>
</dbReference>
<dbReference type="InterPro" id="IPR016286">
    <property type="entry name" value="FUC_metazoa-typ"/>
</dbReference>
<accession>A0A6C2UGH9</accession>
<keyword evidence="4 8" id="KW-0732">Signal</keyword>
<dbReference type="EC" id="3.2.1.51" evidence="3"/>
<comment type="function">
    <text evidence="1">Alpha-L-fucosidase is responsible for hydrolyzing the alpha-1,6-linked fucose joined to the reducing-end N-acetylglucosamine of the carbohydrate moieties of glycoproteins.</text>
</comment>
<evidence type="ECO:0000313" key="10">
    <source>
        <dbReference type="EMBL" id="VGO18521.1"/>
    </source>
</evidence>
<reference evidence="10 11" key="1">
    <citation type="submission" date="2019-04" db="EMBL/GenBank/DDBJ databases">
        <authorList>
            <person name="Van Vliet M D."/>
        </authorList>
    </citation>
    <scope>NUCLEOTIDE SEQUENCE [LARGE SCALE GENOMIC DNA]</scope>
    <source>
        <strain evidence="10 11">F21</strain>
    </source>
</reference>
<dbReference type="GO" id="GO:0004560">
    <property type="term" value="F:alpha-L-fucosidase activity"/>
    <property type="evidence" value="ECO:0007669"/>
    <property type="project" value="InterPro"/>
</dbReference>
<comment type="similarity">
    <text evidence="2">Belongs to the glycosyl hydrolase 29 family.</text>
</comment>
<dbReference type="PANTHER" id="PTHR10030">
    <property type="entry name" value="ALPHA-L-FUCOSIDASE"/>
    <property type="match status" value="1"/>
</dbReference>
<dbReference type="PANTHER" id="PTHR10030:SF37">
    <property type="entry name" value="ALPHA-L-FUCOSIDASE-RELATED"/>
    <property type="match status" value="1"/>
</dbReference>